<dbReference type="RefSeq" id="WP_212819915.1">
    <property type="nucleotide sequence ID" value="NZ_AP023415.1"/>
</dbReference>
<dbReference type="InterPro" id="IPR050368">
    <property type="entry name" value="ClC-type_chloride_channel"/>
</dbReference>
<feature type="transmembrane region" description="Helical" evidence="5">
    <location>
        <begin position="217"/>
        <end position="238"/>
    </location>
</feature>
<name>A0A810PXN5_9FIRM</name>
<keyword evidence="7" id="KW-1185">Reference proteome</keyword>
<evidence type="ECO:0000256" key="5">
    <source>
        <dbReference type="SAM" id="Phobius"/>
    </source>
</evidence>
<dbReference type="GO" id="GO:0015108">
    <property type="term" value="F:chloride transmembrane transporter activity"/>
    <property type="evidence" value="ECO:0007669"/>
    <property type="project" value="InterPro"/>
</dbReference>
<feature type="transmembrane region" description="Helical" evidence="5">
    <location>
        <begin position="319"/>
        <end position="339"/>
    </location>
</feature>
<protein>
    <submittedName>
        <fullName evidence="6">Voltage-gated chloride channel</fullName>
    </submittedName>
</protein>
<reference evidence="6" key="1">
    <citation type="submission" date="2020-09" db="EMBL/GenBank/DDBJ databases">
        <title>New species isolated from human feces.</title>
        <authorList>
            <person name="Kitahara M."/>
            <person name="Shigeno Y."/>
            <person name="Shime M."/>
            <person name="Matsumoto Y."/>
            <person name="Nakamura S."/>
            <person name="Motooka D."/>
            <person name="Fukuoka S."/>
            <person name="Nishikawa H."/>
            <person name="Benno Y."/>
        </authorList>
    </citation>
    <scope>NUCLEOTIDE SEQUENCE</scope>
    <source>
        <strain evidence="6">MM35</strain>
    </source>
</reference>
<evidence type="ECO:0000256" key="3">
    <source>
        <dbReference type="ARBA" id="ARBA00022989"/>
    </source>
</evidence>
<dbReference type="InterPro" id="IPR001807">
    <property type="entry name" value="ClC"/>
</dbReference>
<dbReference type="Pfam" id="PF00654">
    <property type="entry name" value="Voltage_CLC"/>
    <property type="match status" value="1"/>
</dbReference>
<feature type="transmembrane region" description="Helical" evidence="5">
    <location>
        <begin position="21"/>
        <end position="43"/>
    </location>
</feature>
<keyword evidence="3 5" id="KW-1133">Transmembrane helix</keyword>
<dbReference type="PANTHER" id="PTHR43427">
    <property type="entry name" value="CHLORIDE CHANNEL PROTEIN CLC-E"/>
    <property type="match status" value="1"/>
</dbReference>
<organism evidence="6 7">
    <name type="scientific">Vescimonas fastidiosa</name>
    <dbReference type="NCBI Taxonomy" id="2714353"/>
    <lineage>
        <taxon>Bacteria</taxon>
        <taxon>Bacillati</taxon>
        <taxon>Bacillota</taxon>
        <taxon>Clostridia</taxon>
        <taxon>Eubacteriales</taxon>
        <taxon>Oscillospiraceae</taxon>
        <taxon>Vescimonas</taxon>
    </lineage>
</organism>
<dbReference type="PANTHER" id="PTHR43427:SF12">
    <property type="entry name" value="CHLORIDE TRANSPORTER"/>
    <property type="match status" value="1"/>
</dbReference>
<dbReference type="SUPFAM" id="SSF81340">
    <property type="entry name" value="Clc chloride channel"/>
    <property type="match status" value="1"/>
</dbReference>
<dbReference type="EMBL" id="AP023415">
    <property type="protein sequence ID" value="BCK78877.1"/>
    <property type="molecule type" value="Genomic_DNA"/>
</dbReference>
<feature type="transmembrane region" description="Helical" evidence="5">
    <location>
        <begin position="345"/>
        <end position="366"/>
    </location>
</feature>
<keyword evidence="2 5" id="KW-0812">Transmembrane</keyword>
<gene>
    <name evidence="6" type="ORF">MM35RIKEN_10690</name>
</gene>
<dbReference type="GO" id="GO:0016020">
    <property type="term" value="C:membrane"/>
    <property type="evidence" value="ECO:0007669"/>
    <property type="project" value="UniProtKB-SubCell"/>
</dbReference>
<feature type="transmembrane region" description="Helical" evidence="5">
    <location>
        <begin position="178"/>
        <end position="197"/>
    </location>
</feature>
<evidence type="ECO:0000313" key="7">
    <source>
        <dbReference type="Proteomes" id="UP000681343"/>
    </source>
</evidence>
<feature type="transmembrane region" description="Helical" evidence="5">
    <location>
        <begin position="296"/>
        <end position="314"/>
    </location>
</feature>
<feature type="transmembrane region" description="Helical" evidence="5">
    <location>
        <begin position="378"/>
        <end position="397"/>
    </location>
</feature>
<dbReference type="InterPro" id="IPR014743">
    <property type="entry name" value="Cl-channel_core"/>
</dbReference>
<dbReference type="KEGG" id="vfa:MM35RIKEN_10690"/>
<feature type="transmembrane region" description="Helical" evidence="5">
    <location>
        <begin position="146"/>
        <end position="171"/>
    </location>
</feature>
<dbReference type="Proteomes" id="UP000681343">
    <property type="component" value="Chromosome"/>
</dbReference>
<evidence type="ECO:0000313" key="6">
    <source>
        <dbReference type="EMBL" id="BCK78877.1"/>
    </source>
</evidence>
<keyword evidence="4 5" id="KW-0472">Membrane</keyword>
<evidence type="ECO:0000256" key="4">
    <source>
        <dbReference type="ARBA" id="ARBA00023136"/>
    </source>
</evidence>
<evidence type="ECO:0000256" key="2">
    <source>
        <dbReference type="ARBA" id="ARBA00022692"/>
    </source>
</evidence>
<feature type="transmembrane region" description="Helical" evidence="5">
    <location>
        <begin position="94"/>
        <end position="113"/>
    </location>
</feature>
<feature type="transmembrane region" description="Helical" evidence="5">
    <location>
        <begin position="259"/>
        <end position="276"/>
    </location>
</feature>
<dbReference type="AlphaFoldDB" id="A0A810PXN5"/>
<accession>A0A810PXN5</accession>
<sequence>MDKWKKLMVHIGAYPAVLGKWLAVGGLIGGIGGIIGSVFHIGVNYATQVRLAHPWVLYLLPVLGVIIAGLYRVTKVEGKDTNAVIESVHFGKNVPVLLVPVIFVSTVLTHLGGGSAGREGAALQIGGGIGHTTGRLLHLGEKDLPLATLCGMSAVFSALFGTPLTAAVFAMEVISVGVFYYAGLIPCLTAALVGYLVSLMMKVPPTRFTVADPGLDAWTMVLVILLAIGCAVVSILFCRGLQETGRRAARLLPNPFIRAFVGGVLVIGLTLLVGTTDYNGAGMEVVSRAIGGEVGGWAWLLKLLFTAVTIGFGFKGGEVVPSFFVGACFGCVLGGFLGLPAGFGAAIGLVAVFCGAVNCPIASVFLSIELFGTGDLLYFAMACAISYLLSGYCGLYSSQTILYSKMRAEFINIHTNENEDKNG</sequence>
<feature type="transmembrane region" description="Helical" evidence="5">
    <location>
        <begin position="55"/>
        <end position="73"/>
    </location>
</feature>
<dbReference type="Gene3D" id="1.10.3080.10">
    <property type="entry name" value="Clc chloride channel"/>
    <property type="match status" value="1"/>
</dbReference>
<comment type="subcellular location">
    <subcellularLocation>
        <location evidence="1">Membrane</location>
        <topology evidence="1">Multi-pass membrane protein</topology>
    </subcellularLocation>
</comment>
<evidence type="ECO:0000256" key="1">
    <source>
        <dbReference type="ARBA" id="ARBA00004141"/>
    </source>
</evidence>
<proteinExistence type="predicted"/>